<evidence type="ECO:0008006" key="3">
    <source>
        <dbReference type="Google" id="ProtNLM"/>
    </source>
</evidence>
<protein>
    <recommendedName>
        <fullName evidence="3">CDP-glycerol:poly(Glycerophosphate) glycerophosphotransferase</fullName>
    </recommendedName>
</protein>
<evidence type="ECO:0000313" key="2">
    <source>
        <dbReference type="Proteomes" id="UP001451571"/>
    </source>
</evidence>
<reference evidence="1 2" key="1">
    <citation type="submission" date="2024-02" db="EMBL/GenBank/DDBJ databases">
        <title>Bacterial strain from lacustrine sediment.</title>
        <authorList>
            <person name="Petit C."/>
            <person name="Fadhlaoui K."/>
        </authorList>
    </citation>
    <scope>NUCLEOTIDE SEQUENCE [LARGE SCALE GENOMIC DNA]</scope>
    <source>
        <strain evidence="1 2">IPX-CK</strain>
    </source>
</reference>
<accession>A0ABZ3EYI4</accession>
<dbReference type="EMBL" id="CP146256">
    <property type="protein sequence ID" value="XAH74905.1"/>
    <property type="molecule type" value="Genomic_DNA"/>
</dbReference>
<dbReference type="InterPro" id="IPR011044">
    <property type="entry name" value="Quino_amine_DH_bsu"/>
</dbReference>
<proteinExistence type="predicted"/>
<evidence type="ECO:0000313" key="1">
    <source>
        <dbReference type="EMBL" id="XAH74905.1"/>
    </source>
</evidence>
<name>A0ABZ3EYI4_9FIRM</name>
<dbReference type="RefSeq" id="WP_342758483.1">
    <property type="nucleotide sequence ID" value="NZ_CP146256.1"/>
</dbReference>
<dbReference type="Proteomes" id="UP001451571">
    <property type="component" value="Chromosome"/>
</dbReference>
<sequence>MRKWQQEKLHHIIDSLGELHLCIQDSIDAQEYGRSLELLADCQKSAIDVGHVIEETEGEGCVTVSLLEEYCEILYLVSQKLDGSIDGKSALLMLKDNLENISKSVTTDIAIKKEVVFFPYKASMWDSLESIYLAAIKDSNCDAYCVPIPYFDKNPDGSFGEIHYEGNEYPANILITDWKAYSFEERMPDAIYIHNPYDEYNYVTSVHPRFYASNLYKYTNMLVYVPYFVLPEIEPNNQAQIDKIKHFCYTAGTIYANKVILQSENIRQIYINEYLKEMEERGKKIDRKVLEKRFVEMGSPKFDKVRRMRKEDFEIPEEWLTIMKKKDGSWKKVVFYNIGISELLQYKERMLSKIKYALEIFSKYKEDIVLLWRPHPLIGATIQSMCPELTNGYQDIITKYKKEGWGIYDESTNMDRAVALSDAFYGDSGSVMQLFRHVGKPVMIQSALEFQQKKVPPFEAAVDTGDYYWYVPTFENALYRINKTTNTIEFVTKFFHEKIKALLFSKIVSYKNMLIFIPNLADYITIFTPDNNNMYKLDYIKGRSILSQGNRFGSAILDGDNLYLIPITIKEIVEINLENYDMKSYDISFGEVEESVLSVKFWIFSWRFPIQVGRRIFIPLMHNKGILIFDLDSKNFEQIFPGNLKLAFESVFYVNNRFWLIPSDGKRVYIWNPVKNLIEKEMDMPSGFLGSTPDSIRNFGVSGIKDGIIYLFAMKANMSIAIVTDGEVVYKIDVEESMRVEDDFLDSRYKYSHFFDFNNRLIVQLGKSGKFLEIVKKETNIYLEQLNDNTNFSAQSLHKKLELLEGIILESEIPQSYFLNYIKET</sequence>
<gene>
    <name evidence="1" type="ORF">V6984_03820</name>
</gene>
<dbReference type="SUPFAM" id="SSF50969">
    <property type="entry name" value="YVTN repeat-like/Quinoprotein amine dehydrogenase"/>
    <property type="match status" value="1"/>
</dbReference>
<organism evidence="1 2">
    <name type="scientific">Kineothrix sedimenti</name>
    <dbReference type="NCBI Taxonomy" id="3123317"/>
    <lineage>
        <taxon>Bacteria</taxon>
        <taxon>Bacillati</taxon>
        <taxon>Bacillota</taxon>
        <taxon>Clostridia</taxon>
        <taxon>Lachnospirales</taxon>
        <taxon>Lachnospiraceae</taxon>
        <taxon>Kineothrix</taxon>
    </lineage>
</organism>
<keyword evidence="2" id="KW-1185">Reference proteome</keyword>